<evidence type="ECO:0000256" key="1">
    <source>
        <dbReference type="SAM" id="MobiDB-lite"/>
    </source>
</evidence>
<evidence type="ECO:0000313" key="2">
    <source>
        <dbReference type="EMBL" id="KAL3657731.1"/>
    </source>
</evidence>
<gene>
    <name evidence="2" type="ORF">V7S43_017304</name>
</gene>
<evidence type="ECO:0000313" key="3">
    <source>
        <dbReference type="Proteomes" id="UP001632037"/>
    </source>
</evidence>
<proteinExistence type="predicted"/>
<sequence length="259" mass="29911">MSKLPSVSEVIQSSLQAGPCVASQLRDFDTDQPQPKQKRIRPKTQRRREQCRAKQARYRQKQLDHAKSIEDSPERNRLLYGGQQSVWNVVVKYFHTFRFGVPVPLPQEEDTEGQSQVFDNAEMKHQLAFLRSCMTEDWRLYSSTFQSLYFQLEKIERTSDRFVSVSATLSMTVSETTLEKVFPLLEDRSLCSRLLGWRLQFPCSLSFEWDVTVCRVSRLEATMNFMTPLMRAVGNLNDIATVLENALILHDGTVAVHNN</sequence>
<reference evidence="2 3" key="1">
    <citation type="submission" date="2024-09" db="EMBL/GenBank/DDBJ databases">
        <title>Genome sequencing and assembly of Phytophthora oleae, isolate VK10A, causative agent of rot of olive drupes.</title>
        <authorList>
            <person name="Conti Taguali S."/>
            <person name="Riolo M."/>
            <person name="La Spada F."/>
            <person name="Cacciola S.O."/>
            <person name="Dionisio G."/>
        </authorList>
    </citation>
    <scope>NUCLEOTIDE SEQUENCE [LARGE SCALE GENOMIC DNA]</scope>
    <source>
        <strain evidence="2 3">VK10A</strain>
    </source>
</reference>
<comment type="caution">
    <text evidence="2">The sequence shown here is derived from an EMBL/GenBank/DDBJ whole genome shotgun (WGS) entry which is preliminary data.</text>
</comment>
<protein>
    <recommendedName>
        <fullName evidence="4">BZIP domain-containing protein</fullName>
    </recommendedName>
</protein>
<evidence type="ECO:0008006" key="4">
    <source>
        <dbReference type="Google" id="ProtNLM"/>
    </source>
</evidence>
<dbReference type="AlphaFoldDB" id="A0ABD3EWQ5"/>
<organism evidence="2 3">
    <name type="scientific">Phytophthora oleae</name>
    <dbReference type="NCBI Taxonomy" id="2107226"/>
    <lineage>
        <taxon>Eukaryota</taxon>
        <taxon>Sar</taxon>
        <taxon>Stramenopiles</taxon>
        <taxon>Oomycota</taxon>
        <taxon>Peronosporomycetes</taxon>
        <taxon>Peronosporales</taxon>
        <taxon>Peronosporaceae</taxon>
        <taxon>Phytophthora</taxon>
    </lineage>
</organism>
<name>A0ABD3EWQ5_9STRA</name>
<dbReference type="EMBL" id="JBIMZQ010000061">
    <property type="protein sequence ID" value="KAL3657731.1"/>
    <property type="molecule type" value="Genomic_DNA"/>
</dbReference>
<keyword evidence="3" id="KW-1185">Reference proteome</keyword>
<accession>A0ABD3EWQ5</accession>
<feature type="region of interest" description="Disordered" evidence="1">
    <location>
        <begin position="25"/>
        <end position="49"/>
    </location>
</feature>
<feature type="compositionally biased region" description="Basic residues" evidence="1">
    <location>
        <begin position="36"/>
        <end position="46"/>
    </location>
</feature>
<dbReference type="Proteomes" id="UP001632037">
    <property type="component" value="Unassembled WGS sequence"/>
</dbReference>